<dbReference type="AlphaFoldDB" id="A0A1F4SKR0"/>
<accession>A0A1F4SKR0</accession>
<feature type="signal peptide" evidence="1">
    <location>
        <begin position="1"/>
        <end position="22"/>
    </location>
</feature>
<name>A0A1F4SKR0_UNCSA</name>
<feature type="chain" id="PRO_5009514395" description="Outer membrane protein beta-barrel domain-containing protein" evidence="1">
    <location>
        <begin position="23"/>
        <end position="238"/>
    </location>
</feature>
<sequence>MPRLNFFILTLFLWLSSNGAFAYFPSPALFGSSGLTRIPDATVVPYKNWNLAMNYGTTSTSTGGASAFMYSASLGAFYNFELGLVGSIDQTTQELKDGVYINLKYSPSLGDGTDPLLLAIGIENLASKTQTALYMVATKPLKQGPFLSFGFMADFVSSKFRPMGMAGIDFPIGSISILSDLFLGESVFQVNGGVRFRILPTFVIEGRAINILSDESPSSLRAKDSRQVLFGINWINPF</sequence>
<gene>
    <name evidence="2" type="ORF">A2310_00660</name>
</gene>
<keyword evidence="1" id="KW-0732">Signal</keyword>
<reference evidence="2 3" key="1">
    <citation type="journal article" date="2016" name="Nat. Commun.">
        <title>Thousands of microbial genomes shed light on interconnected biogeochemical processes in an aquifer system.</title>
        <authorList>
            <person name="Anantharaman K."/>
            <person name="Brown C.T."/>
            <person name="Hug L.A."/>
            <person name="Sharon I."/>
            <person name="Castelle C.J."/>
            <person name="Probst A.J."/>
            <person name="Thomas B.C."/>
            <person name="Singh A."/>
            <person name="Wilkins M.J."/>
            <person name="Karaoz U."/>
            <person name="Brodie E.L."/>
            <person name="Williams K.H."/>
            <person name="Hubbard S.S."/>
            <person name="Banfield J.F."/>
        </authorList>
    </citation>
    <scope>NUCLEOTIDE SEQUENCE [LARGE SCALE GENOMIC DNA]</scope>
</reference>
<evidence type="ECO:0000256" key="1">
    <source>
        <dbReference type="SAM" id="SignalP"/>
    </source>
</evidence>
<evidence type="ECO:0008006" key="4">
    <source>
        <dbReference type="Google" id="ProtNLM"/>
    </source>
</evidence>
<protein>
    <recommendedName>
        <fullName evidence="4">Outer membrane protein beta-barrel domain-containing protein</fullName>
    </recommendedName>
</protein>
<comment type="caution">
    <text evidence="2">The sequence shown here is derived from an EMBL/GenBank/DDBJ whole genome shotgun (WGS) entry which is preliminary data.</text>
</comment>
<evidence type="ECO:0000313" key="3">
    <source>
        <dbReference type="Proteomes" id="UP000178417"/>
    </source>
</evidence>
<dbReference type="EMBL" id="MEUB01000051">
    <property type="protein sequence ID" value="OGC21016.1"/>
    <property type="molecule type" value="Genomic_DNA"/>
</dbReference>
<proteinExistence type="predicted"/>
<dbReference type="STRING" id="1802579.A2310_00660"/>
<dbReference type="Proteomes" id="UP000178417">
    <property type="component" value="Unassembled WGS sequence"/>
</dbReference>
<organism evidence="2 3">
    <name type="scientific">candidate division WOR-1 bacterium RIFOXYB2_FULL_37_13</name>
    <dbReference type="NCBI Taxonomy" id="1802579"/>
    <lineage>
        <taxon>Bacteria</taxon>
        <taxon>Bacillati</taxon>
        <taxon>Saganbacteria</taxon>
    </lineage>
</organism>
<evidence type="ECO:0000313" key="2">
    <source>
        <dbReference type="EMBL" id="OGC21016.1"/>
    </source>
</evidence>